<keyword evidence="2" id="KW-0489">Methyltransferase</keyword>
<dbReference type="PANTHER" id="PTHR43861:SF1">
    <property type="entry name" value="TRANS-ACONITATE 2-METHYLTRANSFERASE"/>
    <property type="match status" value="1"/>
</dbReference>
<dbReference type="EC" id="2.1.1.163" evidence="2"/>
<dbReference type="InterPro" id="IPR029063">
    <property type="entry name" value="SAM-dependent_MTases_sf"/>
</dbReference>
<dbReference type="AlphaFoldDB" id="A0A485M3W3"/>
<dbReference type="GO" id="GO:0043770">
    <property type="term" value="F:demethylmenaquinone methyltransferase activity"/>
    <property type="evidence" value="ECO:0007669"/>
    <property type="project" value="UniProtKB-EC"/>
</dbReference>
<dbReference type="InterPro" id="IPR025714">
    <property type="entry name" value="Methyltranfer_dom"/>
</dbReference>
<dbReference type="PANTHER" id="PTHR43861">
    <property type="entry name" value="TRANS-ACONITATE 2-METHYLTRANSFERASE-RELATED"/>
    <property type="match status" value="1"/>
</dbReference>
<dbReference type="EMBL" id="CAADRM010000142">
    <property type="protein sequence ID" value="VFU17958.1"/>
    <property type="molecule type" value="Genomic_DNA"/>
</dbReference>
<feature type="domain" description="Methyltransferase" evidence="1">
    <location>
        <begin position="45"/>
        <end position="174"/>
    </location>
</feature>
<evidence type="ECO:0000259" key="1">
    <source>
        <dbReference type="Pfam" id="PF13847"/>
    </source>
</evidence>
<reference evidence="2" key="1">
    <citation type="submission" date="2019-03" db="EMBL/GenBank/DDBJ databases">
        <authorList>
            <person name="Hao L."/>
        </authorList>
    </citation>
    <scope>NUCLEOTIDE SEQUENCE</scope>
</reference>
<evidence type="ECO:0000313" key="2">
    <source>
        <dbReference type="EMBL" id="VFU17958.1"/>
    </source>
</evidence>
<sequence>MEKRGGSIMSDAHEYLMENPQEAHRLDIKTDIDAVRRQALLCGIKPGARVLDGGCGSGKTTTVLHSLVQPGGQAVGIDFAPDRIEFARDHYGKEEGIEFLLMDLRGDLGSLGTFDFIWIRFVLEYYLQGAVDIIKNAARSLKPGGTLCLLDLDYNCLSHYPLPDQMEQTLKSIMEKMMREYNFDPFAGRKLYTHMYDLGFEDIQVHMMPHHLMYGELKSSDDFNWLKKVQMASVKAGDLFDDYPGGREGFFGDFVKSAHDPRRFTYSPLIVCTGKKPTE</sequence>
<dbReference type="SUPFAM" id="SSF53335">
    <property type="entry name" value="S-adenosyl-L-methionine-dependent methyltransferases"/>
    <property type="match status" value="1"/>
</dbReference>
<dbReference type="Gene3D" id="3.40.50.150">
    <property type="entry name" value="Vaccinia Virus protein VP39"/>
    <property type="match status" value="1"/>
</dbReference>
<protein>
    <submittedName>
        <fullName evidence="2">Demethylmenaquinone methyltransferase</fullName>
        <ecNumber evidence="2">2.1.1.163</ecNumber>
    </submittedName>
</protein>
<dbReference type="GO" id="GO:0032259">
    <property type="term" value="P:methylation"/>
    <property type="evidence" value="ECO:0007669"/>
    <property type="project" value="UniProtKB-KW"/>
</dbReference>
<dbReference type="Pfam" id="PF13847">
    <property type="entry name" value="Methyltransf_31"/>
    <property type="match status" value="1"/>
</dbReference>
<accession>A0A485M3W3</accession>
<proteinExistence type="predicted"/>
<keyword evidence="2" id="KW-0808">Transferase</keyword>
<organism evidence="2">
    <name type="scientific">anaerobic digester metagenome</name>
    <dbReference type="NCBI Taxonomy" id="1263854"/>
    <lineage>
        <taxon>unclassified sequences</taxon>
        <taxon>metagenomes</taxon>
        <taxon>ecological metagenomes</taxon>
    </lineage>
</organism>
<gene>
    <name evidence="2" type="primary">ubiE</name>
    <name evidence="2" type="ORF">SCFA_750027</name>
</gene>
<dbReference type="CDD" id="cd02440">
    <property type="entry name" value="AdoMet_MTases"/>
    <property type="match status" value="1"/>
</dbReference>
<name>A0A485M3W3_9ZZZZ</name>